<feature type="transmembrane region" description="Helical" evidence="1">
    <location>
        <begin position="73"/>
        <end position="95"/>
    </location>
</feature>
<evidence type="ECO:0000256" key="1">
    <source>
        <dbReference type="SAM" id="Phobius"/>
    </source>
</evidence>
<feature type="transmembrane region" description="Helical" evidence="1">
    <location>
        <begin position="151"/>
        <end position="172"/>
    </location>
</feature>
<keyword evidence="3" id="KW-1185">Reference proteome</keyword>
<keyword evidence="1" id="KW-0472">Membrane</keyword>
<name>A0A557ZN15_9PSEU</name>
<dbReference type="RefSeq" id="WP_144593582.1">
    <property type="nucleotide sequence ID" value="NZ_VJWX01000892.1"/>
</dbReference>
<feature type="transmembrane region" description="Helical" evidence="1">
    <location>
        <begin position="9"/>
        <end position="27"/>
    </location>
</feature>
<sequence>MTTSVQRPGLATGSLIGILFGLVFVEVNAGGLTAPWSLVVRIAGAVIAVALFLAVRRLPRGAEDGGFAPGRRYWIVVVLEAIALFGGLFVINGVLRHPQVAVAWIAVVVGVHFFALAAVFRLNRFHALGAVLTVLGVAGFVLAVLGAPAAAVNVVSGVLSGFALFATVALSVRR</sequence>
<feature type="transmembrane region" description="Helical" evidence="1">
    <location>
        <begin position="101"/>
        <end position="120"/>
    </location>
</feature>
<evidence type="ECO:0000313" key="3">
    <source>
        <dbReference type="Proteomes" id="UP000320011"/>
    </source>
</evidence>
<comment type="caution">
    <text evidence="2">The sequence shown here is derived from an EMBL/GenBank/DDBJ whole genome shotgun (WGS) entry which is preliminary data.</text>
</comment>
<keyword evidence="1" id="KW-1133">Transmembrane helix</keyword>
<protein>
    <submittedName>
        <fullName evidence="2">Uncharacterized protein</fullName>
    </submittedName>
</protein>
<keyword evidence="1" id="KW-0812">Transmembrane</keyword>
<feature type="transmembrane region" description="Helical" evidence="1">
    <location>
        <begin position="33"/>
        <end position="53"/>
    </location>
</feature>
<proteinExistence type="predicted"/>
<reference evidence="2 3" key="1">
    <citation type="submission" date="2019-07" db="EMBL/GenBank/DDBJ databases">
        <authorList>
            <person name="Duangmal K."/>
            <person name="Teo W.F.A."/>
        </authorList>
    </citation>
    <scope>NUCLEOTIDE SEQUENCE [LARGE SCALE GENOMIC DNA]</scope>
    <source>
        <strain evidence="2 3">TBRC 6029</strain>
    </source>
</reference>
<organism evidence="2 3">
    <name type="scientific">Amycolatopsis rhizosphaerae</name>
    <dbReference type="NCBI Taxonomy" id="2053003"/>
    <lineage>
        <taxon>Bacteria</taxon>
        <taxon>Bacillati</taxon>
        <taxon>Actinomycetota</taxon>
        <taxon>Actinomycetes</taxon>
        <taxon>Pseudonocardiales</taxon>
        <taxon>Pseudonocardiaceae</taxon>
        <taxon>Amycolatopsis</taxon>
    </lineage>
</organism>
<dbReference type="Proteomes" id="UP000320011">
    <property type="component" value="Unassembled WGS sequence"/>
</dbReference>
<reference evidence="2 3" key="2">
    <citation type="submission" date="2019-08" db="EMBL/GenBank/DDBJ databases">
        <title>Amycolatopsis acidicola sp. nov., isolated from peat swamp forest soil.</title>
        <authorList>
            <person name="Srisuk N."/>
        </authorList>
    </citation>
    <scope>NUCLEOTIDE SEQUENCE [LARGE SCALE GENOMIC DNA]</scope>
    <source>
        <strain evidence="2 3">TBRC 6029</strain>
    </source>
</reference>
<evidence type="ECO:0000313" key="2">
    <source>
        <dbReference type="EMBL" id="TVT13371.1"/>
    </source>
</evidence>
<dbReference type="EMBL" id="VJWX01000892">
    <property type="protein sequence ID" value="TVT13371.1"/>
    <property type="molecule type" value="Genomic_DNA"/>
</dbReference>
<feature type="transmembrane region" description="Helical" evidence="1">
    <location>
        <begin position="127"/>
        <end position="145"/>
    </location>
</feature>
<gene>
    <name evidence="2" type="ORF">FNH05_37685</name>
</gene>
<accession>A0A557ZN15</accession>
<dbReference type="OrthoDB" id="4955088at2"/>
<dbReference type="AlphaFoldDB" id="A0A557ZN15"/>